<protein>
    <submittedName>
        <fullName evidence="1">Uncharacterized protein</fullName>
    </submittedName>
</protein>
<name>A0AC60PVQ9_IXOPE</name>
<sequence length="161" mass="16960">MKPGVSLSRLENASSCKEARCARSGIWRSRVKAERPASEEISAFLGTLESGTSLRYIYMAESPAAVQSAAGIVVLVGVSETARGQRRGRQRVGAPEDSPSGPERGRGESGRPGSAAAEGPIWVRPLFKGSPVAGRRHEDCRSVDAPLVPPCLPLGGLSRLP</sequence>
<evidence type="ECO:0000313" key="1">
    <source>
        <dbReference type="EMBL" id="KAG0425345.1"/>
    </source>
</evidence>
<evidence type="ECO:0000313" key="2">
    <source>
        <dbReference type="Proteomes" id="UP000805193"/>
    </source>
</evidence>
<gene>
    <name evidence="1" type="ORF">HPB47_027477</name>
</gene>
<dbReference type="Proteomes" id="UP000805193">
    <property type="component" value="Unassembled WGS sequence"/>
</dbReference>
<reference evidence="1 2" key="1">
    <citation type="journal article" date="2020" name="Cell">
        <title>Large-Scale Comparative Analyses of Tick Genomes Elucidate Their Genetic Diversity and Vector Capacities.</title>
        <authorList>
            <consortium name="Tick Genome and Microbiome Consortium (TIGMIC)"/>
            <person name="Jia N."/>
            <person name="Wang J."/>
            <person name="Shi W."/>
            <person name="Du L."/>
            <person name="Sun Y."/>
            <person name="Zhan W."/>
            <person name="Jiang J.F."/>
            <person name="Wang Q."/>
            <person name="Zhang B."/>
            <person name="Ji P."/>
            <person name="Bell-Sakyi L."/>
            <person name="Cui X.M."/>
            <person name="Yuan T.T."/>
            <person name="Jiang B.G."/>
            <person name="Yang W.F."/>
            <person name="Lam T.T."/>
            <person name="Chang Q.C."/>
            <person name="Ding S.J."/>
            <person name="Wang X.J."/>
            <person name="Zhu J.G."/>
            <person name="Ruan X.D."/>
            <person name="Zhao L."/>
            <person name="Wei J.T."/>
            <person name="Ye R.Z."/>
            <person name="Que T.C."/>
            <person name="Du C.H."/>
            <person name="Zhou Y.H."/>
            <person name="Cheng J.X."/>
            <person name="Dai P.F."/>
            <person name="Guo W.B."/>
            <person name="Han X.H."/>
            <person name="Huang E.J."/>
            <person name="Li L.F."/>
            <person name="Wei W."/>
            <person name="Gao Y.C."/>
            <person name="Liu J.Z."/>
            <person name="Shao H.Z."/>
            <person name="Wang X."/>
            <person name="Wang C.C."/>
            <person name="Yang T.C."/>
            <person name="Huo Q.B."/>
            <person name="Li W."/>
            <person name="Chen H.Y."/>
            <person name="Chen S.E."/>
            <person name="Zhou L.G."/>
            <person name="Ni X.B."/>
            <person name="Tian J.H."/>
            <person name="Sheng Y."/>
            <person name="Liu T."/>
            <person name="Pan Y.S."/>
            <person name="Xia L.Y."/>
            <person name="Li J."/>
            <person name="Zhao F."/>
            <person name="Cao W.C."/>
        </authorList>
    </citation>
    <scope>NUCLEOTIDE SEQUENCE [LARGE SCALE GENOMIC DNA]</scope>
    <source>
        <strain evidence="1">Iper-2018</strain>
    </source>
</reference>
<comment type="caution">
    <text evidence="1">The sequence shown here is derived from an EMBL/GenBank/DDBJ whole genome shotgun (WGS) entry which is preliminary data.</text>
</comment>
<dbReference type="EMBL" id="JABSTQ010009856">
    <property type="protein sequence ID" value="KAG0425345.1"/>
    <property type="molecule type" value="Genomic_DNA"/>
</dbReference>
<organism evidence="1 2">
    <name type="scientific">Ixodes persulcatus</name>
    <name type="common">Taiga tick</name>
    <dbReference type="NCBI Taxonomy" id="34615"/>
    <lineage>
        <taxon>Eukaryota</taxon>
        <taxon>Metazoa</taxon>
        <taxon>Ecdysozoa</taxon>
        <taxon>Arthropoda</taxon>
        <taxon>Chelicerata</taxon>
        <taxon>Arachnida</taxon>
        <taxon>Acari</taxon>
        <taxon>Parasitiformes</taxon>
        <taxon>Ixodida</taxon>
        <taxon>Ixodoidea</taxon>
        <taxon>Ixodidae</taxon>
        <taxon>Ixodinae</taxon>
        <taxon>Ixodes</taxon>
    </lineage>
</organism>
<accession>A0AC60PVQ9</accession>
<proteinExistence type="predicted"/>
<keyword evidence="2" id="KW-1185">Reference proteome</keyword>